<dbReference type="Gene3D" id="3.40.50.720">
    <property type="entry name" value="NAD(P)-binding Rossmann-like Domain"/>
    <property type="match status" value="1"/>
</dbReference>
<dbReference type="PANTHER" id="PTHR43391:SF14">
    <property type="entry name" value="DEHYDROGENASE_REDUCTASE SDR FAMILY PROTEIN 7-LIKE"/>
    <property type="match status" value="1"/>
</dbReference>
<evidence type="ECO:0000256" key="2">
    <source>
        <dbReference type="ARBA" id="ARBA00022857"/>
    </source>
</evidence>
<evidence type="ECO:0000313" key="4">
    <source>
        <dbReference type="EMBL" id="GMA36924.1"/>
    </source>
</evidence>
<keyword evidence="5" id="KW-1185">Reference proteome</keyword>
<organism evidence="4 5">
    <name type="scientific">Demequina litorisediminis</name>
    <dbReference type="NCBI Taxonomy" id="1849022"/>
    <lineage>
        <taxon>Bacteria</taxon>
        <taxon>Bacillati</taxon>
        <taxon>Actinomycetota</taxon>
        <taxon>Actinomycetes</taxon>
        <taxon>Micrococcales</taxon>
        <taxon>Demequinaceae</taxon>
        <taxon>Demequina</taxon>
    </lineage>
</organism>
<dbReference type="CDD" id="cd05233">
    <property type="entry name" value="SDR_c"/>
    <property type="match status" value="1"/>
</dbReference>
<name>A0ABQ6IGC6_9MICO</name>
<reference evidence="5" key="1">
    <citation type="journal article" date="2019" name="Int. J. Syst. Evol. Microbiol.">
        <title>The Global Catalogue of Microorganisms (GCM) 10K type strain sequencing project: providing services to taxonomists for standard genome sequencing and annotation.</title>
        <authorList>
            <consortium name="The Broad Institute Genomics Platform"/>
            <consortium name="The Broad Institute Genome Sequencing Center for Infectious Disease"/>
            <person name="Wu L."/>
            <person name="Ma J."/>
        </authorList>
    </citation>
    <scope>NUCLEOTIDE SEQUENCE [LARGE SCALE GENOMIC DNA]</scope>
    <source>
        <strain evidence="5">NBRC 112299</strain>
    </source>
</reference>
<dbReference type="InterPro" id="IPR002347">
    <property type="entry name" value="SDR_fam"/>
</dbReference>
<gene>
    <name evidence="4" type="ORF">GCM10025876_31280</name>
</gene>
<dbReference type="SUPFAM" id="SSF51735">
    <property type="entry name" value="NAD(P)-binding Rossmann-fold domains"/>
    <property type="match status" value="1"/>
</dbReference>
<comment type="caution">
    <text evidence="4">The sequence shown here is derived from an EMBL/GenBank/DDBJ whole genome shotgun (WGS) entry which is preliminary data.</text>
</comment>
<evidence type="ECO:0000313" key="5">
    <source>
        <dbReference type="Proteomes" id="UP001157125"/>
    </source>
</evidence>
<sequence length="175" mass="19101">MNLNAPLMLTNLAIPLLKAAPDPRIITVVSLGAIFPLGETPIYTASKYGLRGAMLSIALDLAPKGIRVSSVLPSATDTRMLRQEAIDGGNAFQFQDPPQAPETVARCMAGLLDKPRLEAYPKPSESWLVRAALLAPNLLPRVMPMFRGKGERGQAKYLRQLRERGLIDERGELVD</sequence>
<evidence type="ECO:0008006" key="6">
    <source>
        <dbReference type="Google" id="ProtNLM"/>
    </source>
</evidence>
<dbReference type="Proteomes" id="UP001157125">
    <property type="component" value="Unassembled WGS sequence"/>
</dbReference>
<dbReference type="EMBL" id="BSUN01000001">
    <property type="protein sequence ID" value="GMA36924.1"/>
    <property type="molecule type" value="Genomic_DNA"/>
</dbReference>
<evidence type="ECO:0000256" key="3">
    <source>
        <dbReference type="ARBA" id="ARBA00023002"/>
    </source>
</evidence>
<protein>
    <recommendedName>
        <fullName evidence="6">Oxidoreductase</fullName>
    </recommendedName>
</protein>
<proteinExistence type="inferred from homology"/>
<comment type="similarity">
    <text evidence="1">Belongs to the short-chain dehydrogenases/reductases (SDR) family.</text>
</comment>
<keyword evidence="3" id="KW-0560">Oxidoreductase</keyword>
<dbReference type="Pfam" id="PF00106">
    <property type="entry name" value="adh_short"/>
    <property type="match status" value="1"/>
</dbReference>
<dbReference type="PANTHER" id="PTHR43391">
    <property type="entry name" value="RETINOL DEHYDROGENASE-RELATED"/>
    <property type="match status" value="1"/>
</dbReference>
<evidence type="ECO:0000256" key="1">
    <source>
        <dbReference type="ARBA" id="ARBA00006484"/>
    </source>
</evidence>
<dbReference type="InterPro" id="IPR036291">
    <property type="entry name" value="NAD(P)-bd_dom_sf"/>
</dbReference>
<dbReference type="RefSeq" id="WP_284328848.1">
    <property type="nucleotide sequence ID" value="NZ_BSUN01000001.1"/>
</dbReference>
<dbReference type="PRINTS" id="PR00081">
    <property type="entry name" value="GDHRDH"/>
</dbReference>
<keyword evidence="2" id="KW-0521">NADP</keyword>
<accession>A0ABQ6IGC6</accession>